<dbReference type="Proteomes" id="UP000183809">
    <property type="component" value="Unassembled WGS sequence"/>
</dbReference>
<dbReference type="Pfam" id="PF25907">
    <property type="entry name" value="DUF7962"/>
    <property type="match status" value="1"/>
</dbReference>
<evidence type="ECO:0000259" key="1">
    <source>
        <dbReference type="Pfam" id="PF25907"/>
    </source>
</evidence>
<dbReference type="STRING" id="236234.A0A1J9RV15"/>
<accession>A0A1J9RV15</accession>
<dbReference type="GO" id="GO:0016740">
    <property type="term" value="F:transferase activity"/>
    <property type="evidence" value="ECO:0007669"/>
    <property type="project" value="UniProtKB-KW"/>
</dbReference>
<feature type="domain" description="DUF7962" evidence="1">
    <location>
        <begin position="76"/>
        <end position="195"/>
    </location>
</feature>
<dbReference type="SUPFAM" id="SSF47616">
    <property type="entry name" value="GST C-terminal domain-like"/>
    <property type="match status" value="1"/>
</dbReference>
<dbReference type="EMBL" id="MNUE01000049">
    <property type="protein sequence ID" value="OJD31341.1"/>
    <property type="molecule type" value="Genomic_DNA"/>
</dbReference>
<dbReference type="GeneID" id="31016845"/>
<evidence type="ECO:0000313" key="2">
    <source>
        <dbReference type="EMBL" id="OJD31341.1"/>
    </source>
</evidence>
<gene>
    <name evidence="2" type="ORF">BKCO1_4900068</name>
</gene>
<keyword evidence="3" id="KW-1185">Reference proteome</keyword>
<comment type="caution">
    <text evidence="2">The sequence shown here is derived from an EMBL/GenBank/DDBJ whole genome shotgun (WGS) entry which is preliminary data.</text>
</comment>
<dbReference type="OrthoDB" id="202840at2759"/>
<dbReference type="AlphaFoldDB" id="A0A1J9RV15"/>
<evidence type="ECO:0000313" key="3">
    <source>
        <dbReference type="Proteomes" id="UP000183809"/>
    </source>
</evidence>
<sequence length="298" mass="32942">MQPVTMPRPDLDELGIAYRRIPLMAIGRDVYCDTRLILRKLEERFPDGKLGASGSDQKAIERLLDRWTTDAGVFARAATLIPSDSPALQDPKFAKDREDFSGRSWSREAMERARPESIVYVRDAFALLEHTLLADGREWILRTSAPGLADIEAIWPFHWLVEMKGALPASVISEQHFPNVYAWIKRFREALRAAKSSGPNPVTLKGAQAVSFVAGASLAESGGHVDAADPLGLDKGQEVEVWPIDSGFKHHDRGRLVSLTPDEMVLASRTKAGDSEVHVHFPRWGFRIAAARGAAAKL</sequence>
<dbReference type="RefSeq" id="XP_020127601.1">
    <property type="nucleotide sequence ID" value="XM_020276584.1"/>
</dbReference>
<protein>
    <submittedName>
        <fullName evidence="2">Glutathione s-transferase</fullName>
    </submittedName>
</protein>
<name>A0A1J9RV15_9PEZI</name>
<dbReference type="Gene3D" id="3.40.30.110">
    <property type="match status" value="2"/>
</dbReference>
<keyword evidence="2" id="KW-0808">Transferase</keyword>
<reference evidence="2 3" key="1">
    <citation type="submission" date="2016-10" db="EMBL/GenBank/DDBJ databases">
        <title>Proteomics and genomics reveal pathogen-plant mechanisms compatible with a hemibiotrophic lifestyle of Diplodia corticola.</title>
        <authorList>
            <person name="Fernandes I."/>
            <person name="De Jonge R."/>
            <person name="Van De Peer Y."/>
            <person name="Devreese B."/>
            <person name="Alves A."/>
            <person name="Esteves A.C."/>
        </authorList>
    </citation>
    <scope>NUCLEOTIDE SEQUENCE [LARGE SCALE GENOMIC DNA]</scope>
    <source>
        <strain evidence="2 3">CBS 112549</strain>
    </source>
</reference>
<proteinExistence type="predicted"/>
<organism evidence="2 3">
    <name type="scientific">Diplodia corticola</name>
    <dbReference type="NCBI Taxonomy" id="236234"/>
    <lineage>
        <taxon>Eukaryota</taxon>
        <taxon>Fungi</taxon>
        <taxon>Dikarya</taxon>
        <taxon>Ascomycota</taxon>
        <taxon>Pezizomycotina</taxon>
        <taxon>Dothideomycetes</taxon>
        <taxon>Dothideomycetes incertae sedis</taxon>
        <taxon>Botryosphaeriales</taxon>
        <taxon>Botryosphaeriaceae</taxon>
        <taxon>Diplodia</taxon>
    </lineage>
</organism>
<dbReference type="InterPro" id="IPR036282">
    <property type="entry name" value="Glutathione-S-Trfase_C_sf"/>
</dbReference>
<dbReference type="InterPro" id="IPR058268">
    <property type="entry name" value="DUF7962"/>
</dbReference>